<reference evidence="2" key="1">
    <citation type="submission" date="2021-01" db="EMBL/GenBank/DDBJ databases">
        <title>Whole genome shotgun sequence of Actinoplanes nipponensis NBRC 14063.</title>
        <authorList>
            <person name="Komaki H."/>
            <person name="Tamura T."/>
        </authorList>
    </citation>
    <scope>NUCLEOTIDE SEQUENCE</scope>
    <source>
        <strain evidence="2">NBRC 14063</strain>
    </source>
</reference>
<name>A0A919JC56_9ACTN</name>
<dbReference type="RefSeq" id="WP_203765869.1">
    <property type="nucleotide sequence ID" value="NZ_BAAAYJ010000065.1"/>
</dbReference>
<accession>A0A919JC56</accession>
<comment type="caution">
    <text evidence="2">The sequence shown here is derived from an EMBL/GenBank/DDBJ whole genome shotgun (WGS) entry which is preliminary data.</text>
</comment>
<evidence type="ECO:0000256" key="1">
    <source>
        <dbReference type="SAM" id="MobiDB-lite"/>
    </source>
</evidence>
<proteinExistence type="predicted"/>
<keyword evidence="3" id="KW-1185">Reference proteome</keyword>
<dbReference type="AlphaFoldDB" id="A0A919JC56"/>
<feature type="region of interest" description="Disordered" evidence="1">
    <location>
        <begin position="65"/>
        <end position="107"/>
    </location>
</feature>
<protein>
    <submittedName>
        <fullName evidence="2">Uncharacterized protein</fullName>
    </submittedName>
</protein>
<gene>
    <name evidence="2" type="ORF">Ani05nite_12150</name>
</gene>
<dbReference type="EMBL" id="BOMQ01000016">
    <property type="protein sequence ID" value="GIE47681.1"/>
    <property type="molecule type" value="Genomic_DNA"/>
</dbReference>
<feature type="compositionally biased region" description="Basic and acidic residues" evidence="1">
    <location>
        <begin position="68"/>
        <end position="85"/>
    </location>
</feature>
<sequence length="107" mass="12318">MTAPADQLLQLIFSLFLVVPSSYAVGRVHQWYTHSLRQDLAFRAGYDHASYSMFDLAVRHRTAAAPRAAERPRAVDRPRTADHPRTRTIPRSEPAGRRGRRRDRLPR</sequence>
<dbReference type="Proteomes" id="UP000647172">
    <property type="component" value="Unassembled WGS sequence"/>
</dbReference>
<feature type="compositionally biased region" description="Basic residues" evidence="1">
    <location>
        <begin position="97"/>
        <end position="107"/>
    </location>
</feature>
<evidence type="ECO:0000313" key="2">
    <source>
        <dbReference type="EMBL" id="GIE47681.1"/>
    </source>
</evidence>
<organism evidence="2 3">
    <name type="scientific">Actinoplanes nipponensis</name>
    <dbReference type="NCBI Taxonomy" id="135950"/>
    <lineage>
        <taxon>Bacteria</taxon>
        <taxon>Bacillati</taxon>
        <taxon>Actinomycetota</taxon>
        <taxon>Actinomycetes</taxon>
        <taxon>Micromonosporales</taxon>
        <taxon>Micromonosporaceae</taxon>
        <taxon>Actinoplanes</taxon>
    </lineage>
</organism>
<evidence type="ECO:0000313" key="3">
    <source>
        <dbReference type="Proteomes" id="UP000647172"/>
    </source>
</evidence>